<reference evidence="2" key="1">
    <citation type="submission" date="2020-09" db="EMBL/GenBank/DDBJ databases">
        <title>Genome-Enabled Discovery of Anthraquinone Biosynthesis in Senna tora.</title>
        <authorList>
            <person name="Kang S.-H."/>
            <person name="Pandey R.P."/>
            <person name="Lee C.-M."/>
            <person name="Sim J.-S."/>
            <person name="Jeong J.-T."/>
            <person name="Choi B.-S."/>
            <person name="Jung M."/>
            <person name="Ginzburg D."/>
            <person name="Zhao K."/>
            <person name="Won S.Y."/>
            <person name="Oh T.-J."/>
            <person name="Yu Y."/>
            <person name="Kim N.-H."/>
            <person name="Lee O.R."/>
            <person name="Lee T.-H."/>
            <person name="Bashyal P."/>
            <person name="Kim T.-S."/>
            <person name="Lee W.-H."/>
            <person name="Kawkins C."/>
            <person name="Kim C.-K."/>
            <person name="Kim J.S."/>
            <person name="Ahn B.O."/>
            <person name="Rhee S.Y."/>
            <person name="Sohng J.K."/>
        </authorList>
    </citation>
    <scope>NUCLEOTIDE SEQUENCE</scope>
    <source>
        <tissue evidence="2">Leaf</tissue>
    </source>
</reference>
<protein>
    <submittedName>
        <fullName evidence="2">Uncharacterized protein</fullName>
    </submittedName>
</protein>
<name>A0A834W8P6_9FABA</name>
<keyword evidence="1" id="KW-0732">Signal</keyword>
<organism evidence="2 3">
    <name type="scientific">Senna tora</name>
    <dbReference type="NCBI Taxonomy" id="362788"/>
    <lineage>
        <taxon>Eukaryota</taxon>
        <taxon>Viridiplantae</taxon>
        <taxon>Streptophyta</taxon>
        <taxon>Embryophyta</taxon>
        <taxon>Tracheophyta</taxon>
        <taxon>Spermatophyta</taxon>
        <taxon>Magnoliopsida</taxon>
        <taxon>eudicotyledons</taxon>
        <taxon>Gunneridae</taxon>
        <taxon>Pentapetalae</taxon>
        <taxon>rosids</taxon>
        <taxon>fabids</taxon>
        <taxon>Fabales</taxon>
        <taxon>Fabaceae</taxon>
        <taxon>Caesalpinioideae</taxon>
        <taxon>Cassia clade</taxon>
        <taxon>Senna</taxon>
    </lineage>
</organism>
<dbReference type="EMBL" id="JAAIUW010000010">
    <property type="protein sequence ID" value="KAF7812778.1"/>
    <property type="molecule type" value="Genomic_DNA"/>
</dbReference>
<gene>
    <name evidence="2" type="ORF">G2W53_033754</name>
</gene>
<evidence type="ECO:0000313" key="3">
    <source>
        <dbReference type="Proteomes" id="UP000634136"/>
    </source>
</evidence>
<feature type="signal peptide" evidence="1">
    <location>
        <begin position="1"/>
        <end position="18"/>
    </location>
</feature>
<evidence type="ECO:0000256" key="1">
    <source>
        <dbReference type="SAM" id="SignalP"/>
    </source>
</evidence>
<keyword evidence="3" id="KW-1185">Reference proteome</keyword>
<proteinExistence type="predicted"/>
<accession>A0A834W8P6</accession>
<dbReference type="Proteomes" id="UP000634136">
    <property type="component" value="Unassembled WGS sequence"/>
</dbReference>
<sequence>MGLTVVLTMAMVVFDGDADGDGATVLCFDGLGIGETGCVK</sequence>
<evidence type="ECO:0000313" key="2">
    <source>
        <dbReference type="EMBL" id="KAF7812778.1"/>
    </source>
</evidence>
<feature type="chain" id="PRO_5032615316" evidence="1">
    <location>
        <begin position="19"/>
        <end position="40"/>
    </location>
</feature>
<comment type="caution">
    <text evidence="2">The sequence shown here is derived from an EMBL/GenBank/DDBJ whole genome shotgun (WGS) entry which is preliminary data.</text>
</comment>
<dbReference type="AlphaFoldDB" id="A0A834W8P6"/>